<gene>
    <name evidence="1" type="ORF">QV13_14840</name>
</gene>
<dbReference type="Proteomes" id="UP000094412">
    <property type="component" value="Unassembled WGS sequence"/>
</dbReference>
<name>A0A1C2DMZ7_9HYPH</name>
<protein>
    <submittedName>
        <fullName evidence="1">Uncharacterized protein</fullName>
    </submittedName>
</protein>
<reference evidence="1 2" key="1">
    <citation type="submission" date="2016-08" db="EMBL/GenBank/DDBJ databases">
        <title>Whole genome sequence of Mesorhizobium sp. strain UASWS1009 isolated from industrial sewage.</title>
        <authorList>
            <person name="Crovadore J."/>
            <person name="Calmin G."/>
            <person name="Chablais R."/>
            <person name="Cochard B."/>
            <person name="Lefort F."/>
        </authorList>
    </citation>
    <scope>NUCLEOTIDE SEQUENCE [LARGE SCALE GENOMIC DNA]</scope>
    <source>
        <strain evidence="1 2">UASWS1009</strain>
    </source>
</reference>
<organism evidence="1 2">
    <name type="scientific">Mesorhizobium hungaricum</name>
    <dbReference type="NCBI Taxonomy" id="1566387"/>
    <lineage>
        <taxon>Bacteria</taxon>
        <taxon>Pseudomonadati</taxon>
        <taxon>Pseudomonadota</taxon>
        <taxon>Alphaproteobacteria</taxon>
        <taxon>Hyphomicrobiales</taxon>
        <taxon>Phyllobacteriaceae</taxon>
        <taxon>Mesorhizobium</taxon>
    </lineage>
</organism>
<dbReference type="AlphaFoldDB" id="A0A1C2DMZ7"/>
<evidence type="ECO:0000313" key="2">
    <source>
        <dbReference type="Proteomes" id="UP000094412"/>
    </source>
</evidence>
<proteinExistence type="predicted"/>
<comment type="caution">
    <text evidence="1">The sequence shown here is derived from an EMBL/GenBank/DDBJ whole genome shotgun (WGS) entry which is preliminary data.</text>
</comment>
<sequence>MVVGKGDMLEWIAAWEEAGGESANLLPAVLTNPQVEVWGRYGKSGQLEGGLIAFRSPRVVGITNEFGSNEGLLEAVAAEGGQPICCYQRGERLARAIQRGFEVVGPLTVWLLDRS</sequence>
<accession>A0A1C2DMZ7</accession>
<dbReference type="EMBL" id="MDEO01000033">
    <property type="protein sequence ID" value="OCX16141.1"/>
    <property type="molecule type" value="Genomic_DNA"/>
</dbReference>
<evidence type="ECO:0000313" key="1">
    <source>
        <dbReference type="EMBL" id="OCX16141.1"/>
    </source>
</evidence>
<keyword evidence="2" id="KW-1185">Reference proteome</keyword>